<reference evidence="1" key="2">
    <citation type="submission" date="2018-08" db="UniProtKB">
        <authorList>
            <consortium name="EnsemblPlants"/>
        </authorList>
    </citation>
    <scope>IDENTIFICATION</scope>
    <source>
        <strain evidence="1">Yugu1</strain>
    </source>
</reference>
<organism evidence="1 2">
    <name type="scientific">Setaria italica</name>
    <name type="common">Foxtail millet</name>
    <name type="synonym">Panicum italicum</name>
    <dbReference type="NCBI Taxonomy" id="4555"/>
    <lineage>
        <taxon>Eukaryota</taxon>
        <taxon>Viridiplantae</taxon>
        <taxon>Streptophyta</taxon>
        <taxon>Embryophyta</taxon>
        <taxon>Tracheophyta</taxon>
        <taxon>Spermatophyta</taxon>
        <taxon>Magnoliopsida</taxon>
        <taxon>Liliopsida</taxon>
        <taxon>Poales</taxon>
        <taxon>Poaceae</taxon>
        <taxon>PACMAD clade</taxon>
        <taxon>Panicoideae</taxon>
        <taxon>Panicodae</taxon>
        <taxon>Paniceae</taxon>
        <taxon>Cenchrinae</taxon>
        <taxon>Setaria</taxon>
    </lineage>
</organism>
<keyword evidence="2" id="KW-1185">Reference proteome</keyword>
<dbReference type="EnsemblPlants" id="KQL16773">
    <property type="protein sequence ID" value="KQL16773"/>
    <property type="gene ID" value="SETIT_025115mg"/>
</dbReference>
<evidence type="ECO:0000313" key="2">
    <source>
        <dbReference type="Proteomes" id="UP000004995"/>
    </source>
</evidence>
<dbReference type="EMBL" id="AGNK02002055">
    <property type="status" value="NOT_ANNOTATED_CDS"/>
    <property type="molecule type" value="Genomic_DNA"/>
</dbReference>
<evidence type="ECO:0000313" key="1">
    <source>
        <dbReference type="EnsemblPlants" id="KQL16773"/>
    </source>
</evidence>
<sequence>MRDGVPSGVLFPNTHVASWILFAARRVTGRFTLKVPMVPKTRMPRRYASTVPVLRYKYEDEKEEERVLLAKLPSSIKAREMSLTLGKAILTIPAAGAGAFHALTGILLSHAKLDAGGDGHAHLGHLLSSSCSPRLRRLRLRYVEGIAELRLDAAATLEELQLLRLNGLRSLDVAAPGLRVLAIEECYGISAPRLEALACDHIGCVGRLRFDDDGTACLRSMEKLRLSSHRRIWLRGTGSSEDDGCDMSAATLWFLRHCTAVNRLGVQLELPWRQMKVMNGEEVDYEDNMLQIPQLPHVSNLKIEVGDWPTGGHTIGATVAKFIAKCTEIENLSIDISYLVERCSDPNCFCSHPKGWEDQKLLLEHLTNIEIKGFLPFDSQIRLVQLLLASTPSLERMTLALQMLGVEGSEAGLTWATECEWTRASDEGEEGDSVNLEGICICPSRS</sequence>
<evidence type="ECO:0008006" key="3">
    <source>
        <dbReference type="Google" id="ProtNLM"/>
    </source>
</evidence>
<dbReference type="HOGENOM" id="CLU_017148_7_0_1"/>
<dbReference type="PANTHER" id="PTHR34709:SF43">
    <property type="entry name" value="OS12G0527100 PROTEIN"/>
    <property type="match status" value="1"/>
</dbReference>
<dbReference type="InParanoid" id="K3ZEW7"/>
<name>K3ZEW7_SETIT</name>
<dbReference type="eggNOG" id="ENOG502R3DZ">
    <property type="taxonomic scope" value="Eukaryota"/>
</dbReference>
<proteinExistence type="predicted"/>
<dbReference type="PANTHER" id="PTHR34709">
    <property type="entry name" value="OS10G0396666 PROTEIN"/>
    <property type="match status" value="1"/>
</dbReference>
<dbReference type="InterPro" id="IPR055312">
    <property type="entry name" value="FBL15-like"/>
</dbReference>
<dbReference type="OMA" id="EHNCLCI"/>
<dbReference type="FunCoup" id="K3ZEW7">
    <property type="interactions" value="5"/>
</dbReference>
<dbReference type="Gramene" id="KQL16773">
    <property type="protein sequence ID" value="KQL16773"/>
    <property type="gene ID" value="SETIT_025115mg"/>
</dbReference>
<dbReference type="AlphaFoldDB" id="K3ZEW7"/>
<dbReference type="Proteomes" id="UP000004995">
    <property type="component" value="Unassembled WGS sequence"/>
</dbReference>
<protein>
    <recommendedName>
        <fullName evidence="3">FBD domain-containing protein</fullName>
    </recommendedName>
</protein>
<reference evidence="2" key="1">
    <citation type="journal article" date="2012" name="Nat. Biotechnol.">
        <title>Reference genome sequence of the model plant Setaria.</title>
        <authorList>
            <person name="Bennetzen J.L."/>
            <person name="Schmutz J."/>
            <person name="Wang H."/>
            <person name="Percifield R."/>
            <person name="Hawkins J."/>
            <person name="Pontaroli A.C."/>
            <person name="Estep M."/>
            <person name="Feng L."/>
            <person name="Vaughn J.N."/>
            <person name="Grimwood J."/>
            <person name="Jenkins J."/>
            <person name="Barry K."/>
            <person name="Lindquist E."/>
            <person name="Hellsten U."/>
            <person name="Deshpande S."/>
            <person name="Wang X."/>
            <person name="Wu X."/>
            <person name="Mitros T."/>
            <person name="Triplett J."/>
            <person name="Yang X."/>
            <person name="Ye C.Y."/>
            <person name="Mauro-Herrera M."/>
            <person name="Wang L."/>
            <person name="Li P."/>
            <person name="Sharma M."/>
            <person name="Sharma R."/>
            <person name="Ronald P.C."/>
            <person name="Panaud O."/>
            <person name="Kellogg E.A."/>
            <person name="Brutnell T.P."/>
            <person name="Doust A.N."/>
            <person name="Tuskan G.A."/>
            <person name="Rokhsar D."/>
            <person name="Devos K.M."/>
        </authorList>
    </citation>
    <scope>NUCLEOTIDE SEQUENCE [LARGE SCALE GENOMIC DNA]</scope>
    <source>
        <strain evidence="2">cv. Yugu1</strain>
    </source>
</reference>
<accession>K3ZEW7</accession>